<dbReference type="RefSeq" id="WP_193920705.1">
    <property type="nucleotide sequence ID" value="NZ_JADEWL010000037.1"/>
</dbReference>
<evidence type="ECO:0000313" key="15">
    <source>
        <dbReference type="EMBL" id="MBE9213623.1"/>
    </source>
</evidence>
<sequence length="272" mass="31630">MTSNVSQFNPASPRPKVIIFTCILHLAVLLVFLPHTFSWAALGVAVFLHWITIGLGISFGFHRLATHRSLQTPKWLEYFLILCGTLALQGGVLGWVGYHRAHHLYSDQEKDPHNSTQGFWWSHISWLMHSVPMRTELPRLTKDIADDPFYRFCHRYYIELQVALGVILYFIGGWSFVIWGIFVRLFVGLHSTMFVNSACHMIGYRSHDSKDRSTNCWWVAFLTFGEGWHNNHHAFQYSARHGLQWWEIDVTWMTIRLLQFLGLATNVKVVQK</sequence>
<dbReference type="InterPro" id="IPR005804">
    <property type="entry name" value="FA_desaturase_dom"/>
</dbReference>
<dbReference type="GO" id="GO:0016020">
    <property type="term" value="C:membrane"/>
    <property type="evidence" value="ECO:0007669"/>
    <property type="project" value="UniProtKB-SubCell"/>
</dbReference>
<feature type="transmembrane region" description="Helical" evidence="13">
    <location>
        <begin position="17"/>
        <end position="33"/>
    </location>
</feature>
<feature type="domain" description="Fatty acid desaturase" evidence="14">
    <location>
        <begin position="38"/>
        <end position="247"/>
    </location>
</feature>
<comment type="subcellular location">
    <subcellularLocation>
        <location evidence="2">Membrane</location>
        <topology evidence="2">Multi-pass membrane protein</topology>
    </subcellularLocation>
</comment>
<feature type="transmembrane region" description="Helical" evidence="13">
    <location>
        <begin position="39"/>
        <end position="64"/>
    </location>
</feature>
<name>A0A8J7FCB6_9CYAN</name>
<gene>
    <name evidence="15" type="ORF">IQ247_13260</name>
</gene>
<evidence type="ECO:0000256" key="5">
    <source>
        <dbReference type="ARBA" id="ARBA00022692"/>
    </source>
</evidence>
<dbReference type="Pfam" id="PF00487">
    <property type="entry name" value="FA_desaturase"/>
    <property type="match status" value="1"/>
</dbReference>
<dbReference type="PANTHER" id="PTHR11351:SF31">
    <property type="entry name" value="DESATURASE 1, ISOFORM A-RELATED"/>
    <property type="match status" value="1"/>
</dbReference>
<keyword evidence="16" id="KW-1185">Reference proteome</keyword>
<evidence type="ECO:0000259" key="14">
    <source>
        <dbReference type="Pfam" id="PF00487"/>
    </source>
</evidence>
<keyword evidence="9" id="KW-0408">Iron</keyword>
<comment type="caution">
    <text evidence="15">The sequence shown here is derived from an EMBL/GenBank/DDBJ whole genome shotgun (WGS) entry which is preliminary data.</text>
</comment>
<keyword evidence="4" id="KW-0444">Lipid biosynthesis</keyword>
<dbReference type="CDD" id="cd03505">
    <property type="entry name" value="Delta9-FADS-like"/>
    <property type="match status" value="1"/>
</dbReference>
<keyword evidence="10" id="KW-0443">Lipid metabolism</keyword>
<evidence type="ECO:0000256" key="1">
    <source>
        <dbReference type="ARBA" id="ARBA00001954"/>
    </source>
</evidence>
<dbReference type="EMBL" id="JADEWL010000037">
    <property type="protein sequence ID" value="MBE9213623.1"/>
    <property type="molecule type" value="Genomic_DNA"/>
</dbReference>
<evidence type="ECO:0000313" key="16">
    <source>
        <dbReference type="Proteomes" id="UP000620559"/>
    </source>
</evidence>
<dbReference type="Proteomes" id="UP000620559">
    <property type="component" value="Unassembled WGS sequence"/>
</dbReference>
<feature type="transmembrane region" description="Helical" evidence="13">
    <location>
        <begin position="156"/>
        <end position="179"/>
    </location>
</feature>
<keyword evidence="8" id="KW-0560">Oxidoreductase</keyword>
<keyword evidence="6" id="KW-0276">Fatty acid metabolism</keyword>
<evidence type="ECO:0000256" key="13">
    <source>
        <dbReference type="SAM" id="Phobius"/>
    </source>
</evidence>
<keyword evidence="12" id="KW-0275">Fatty acid biosynthesis</keyword>
<evidence type="ECO:0000256" key="3">
    <source>
        <dbReference type="ARBA" id="ARBA00008749"/>
    </source>
</evidence>
<dbReference type="InterPro" id="IPR015876">
    <property type="entry name" value="Acyl-CoA_DS"/>
</dbReference>
<proteinExistence type="inferred from homology"/>
<evidence type="ECO:0000256" key="7">
    <source>
        <dbReference type="ARBA" id="ARBA00022989"/>
    </source>
</evidence>
<evidence type="ECO:0000256" key="10">
    <source>
        <dbReference type="ARBA" id="ARBA00023098"/>
    </source>
</evidence>
<dbReference type="PRINTS" id="PR00075">
    <property type="entry name" value="FACDDSATRASE"/>
</dbReference>
<comment type="similarity">
    <text evidence="3">Belongs to the fatty acid desaturase type 2 family.</text>
</comment>
<evidence type="ECO:0000256" key="12">
    <source>
        <dbReference type="ARBA" id="ARBA00023160"/>
    </source>
</evidence>
<evidence type="ECO:0000256" key="6">
    <source>
        <dbReference type="ARBA" id="ARBA00022832"/>
    </source>
</evidence>
<keyword evidence="5 13" id="KW-0812">Transmembrane</keyword>
<dbReference type="AlphaFoldDB" id="A0A8J7FCB6"/>
<dbReference type="GO" id="GO:0016717">
    <property type="term" value="F:oxidoreductase activity, acting on paired donors, with oxidation of a pair of donors resulting in the reduction of molecular oxygen to two molecules of water"/>
    <property type="evidence" value="ECO:0007669"/>
    <property type="project" value="InterPro"/>
</dbReference>
<dbReference type="GO" id="GO:0006633">
    <property type="term" value="P:fatty acid biosynthetic process"/>
    <property type="evidence" value="ECO:0007669"/>
    <property type="project" value="UniProtKB-KW"/>
</dbReference>
<keyword evidence="7 13" id="KW-1133">Transmembrane helix</keyword>
<protein>
    <submittedName>
        <fullName evidence="15">Fatty acid desaturase</fullName>
    </submittedName>
</protein>
<keyword evidence="11 13" id="KW-0472">Membrane</keyword>
<organism evidence="15 16">
    <name type="scientific">Plectonema cf. radiosum LEGE 06105</name>
    <dbReference type="NCBI Taxonomy" id="945769"/>
    <lineage>
        <taxon>Bacteria</taxon>
        <taxon>Bacillati</taxon>
        <taxon>Cyanobacteriota</taxon>
        <taxon>Cyanophyceae</taxon>
        <taxon>Oscillatoriophycideae</taxon>
        <taxon>Oscillatoriales</taxon>
        <taxon>Microcoleaceae</taxon>
        <taxon>Plectonema</taxon>
    </lineage>
</organism>
<reference evidence="15" key="1">
    <citation type="submission" date="2020-10" db="EMBL/GenBank/DDBJ databases">
        <authorList>
            <person name="Castelo-Branco R."/>
            <person name="Eusebio N."/>
            <person name="Adriana R."/>
            <person name="Vieira A."/>
            <person name="Brugerolle De Fraissinette N."/>
            <person name="Rezende De Castro R."/>
            <person name="Schneider M.P."/>
            <person name="Vasconcelos V."/>
            <person name="Leao P.N."/>
        </authorList>
    </citation>
    <scope>NUCLEOTIDE SEQUENCE</scope>
    <source>
        <strain evidence="15">LEGE 06105</strain>
    </source>
</reference>
<comment type="cofactor">
    <cofactor evidence="1">
        <name>Fe(2+)</name>
        <dbReference type="ChEBI" id="CHEBI:29033"/>
    </cofactor>
</comment>
<evidence type="ECO:0000256" key="11">
    <source>
        <dbReference type="ARBA" id="ARBA00023136"/>
    </source>
</evidence>
<evidence type="ECO:0000256" key="4">
    <source>
        <dbReference type="ARBA" id="ARBA00022516"/>
    </source>
</evidence>
<feature type="transmembrane region" description="Helical" evidence="13">
    <location>
        <begin position="76"/>
        <end position="98"/>
    </location>
</feature>
<evidence type="ECO:0000256" key="2">
    <source>
        <dbReference type="ARBA" id="ARBA00004141"/>
    </source>
</evidence>
<evidence type="ECO:0000256" key="8">
    <source>
        <dbReference type="ARBA" id="ARBA00023002"/>
    </source>
</evidence>
<accession>A0A8J7FCB6</accession>
<dbReference type="PANTHER" id="PTHR11351">
    <property type="entry name" value="ACYL-COA DESATURASE"/>
    <property type="match status" value="1"/>
</dbReference>
<evidence type="ECO:0000256" key="9">
    <source>
        <dbReference type="ARBA" id="ARBA00023004"/>
    </source>
</evidence>